<dbReference type="EMBL" id="AUZY01009161">
    <property type="protein sequence ID" value="EQD43270.1"/>
    <property type="molecule type" value="Genomic_DNA"/>
</dbReference>
<organism evidence="1">
    <name type="scientific">mine drainage metagenome</name>
    <dbReference type="NCBI Taxonomy" id="410659"/>
    <lineage>
        <taxon>unclassified sequences</taxon>
        <taxon>metagenomes</taxon>
        <taxon>ecological metagenomes</taxon>
    </lineage>
</organism>
<reference evidence="1" key="1">
    <citation type="submission" date="2013-08" db="EMBL/GenBank/DDBJ databases">
        <authorList>
            <person name="Mendez C."/>
            <person name="Richter M."/>
            <person name="Ferrer M."/>
            <person name="Sanchez J."/>
        </authorList>
    </citation>
    <scope>NUCLEOTIDE SEQUENCE</scope>
</reference>
<reference evidence="1" key="2">
    <citation type="journal article" date="2014" name="ISME J.">
        <title>Microbial stratification in low pH oxic and suboxic macroscopic growths along an acid mine drainage.</title>
        <authorList>
            <person name="Mendez-Garcia C."/>
            <person name="Mesa V."/>
            <person name="Sprenger R.R."/>
            <person name="Richter M."/>
            <person name="Diez M.S."/>
            <person name="Solano J."/>
            <person name="Bargiela R."/>
            <person name="Golyshina O.V."/>
            <person name="Manteca A."/>
            <person name="Ramos J.L."/>
            <person name="Gallego J.R."/>
            <person name="Llorente I."/>
            <person name="Martins Dos Santos V.A."/>
            <person name="Jensen O.N."/>
            <person name="Pelaez A.I."/>
            <person name="Sanchez J."/>
            <person name="Ferrer M."/>
        </authorList>
    </citation>
    <scope>NUCLEOTIDE SEQUENCE</scope>
</reference>
<protein>
    <submittedName>
        <fullName evidence="1">TatD-related deoxyribonuclease</fullName>
    </submittedName>
</protein>
<gene>
    <name evidence="1" type="ORF">B1B_13895</name>
</gene>
<name>T1AMI0_9ZZZZ</name>
<sequence>SEEERHGITASYLARSDTVKAVLADPGPWFWETDFLDDPRRPGAVLDLTTVPRRAQRIRTHRPEVADRLWIPFADSIETVYGVRPSAHEATIP</sequence>
<accession>T1AMI0</accession>
<evidence type="ECO:0000313" key="1">
    <source>
        <dbReference type="EMBL" id="EQD43270.1"/>
    </source>
</evidence>
<comment type="caution">
    <text evidence="1">The sequence shown here is derived from an EMBL/GenBank/DDBJ whole genome shotgun (WGS) entry which is preliminary data.</text>
</comment>
<dbReference type="AlphaFoldDB" id="T1AMI0"/>
<proteinExistence type="predicted"/>
<feature type="non-terminal residue" evidence="1">
    <location>
        <position position="1"/>
    </location>
</feature>